<dbReference type="Pfam" id="PF22381">
    <property type="entry name" value="Staph_reg_Sar_Rot"/>
    <property type="match status" value="1"/>
</dbReference>
<organism evidence="7 12">
    <name type="scientific">Enterobacter asburiae</name>
    <dbReference type="NCBI Taxonomy" id="61645"/>
    <lineage>
        <taxon>Bacteria</taxon>
        <taxon>Pseudomonadati</taxon>
        <taxon>Pseudomonadota</taxon>
        <taxon>Gammaproteobacteria</taxon>
        <taxon>Enterobacterales</taxon>
        <taxon>Enterobacteriaceae</taxon>
        <taxon>Enterobacter</taxon>
        <taxon>Enterobacter cloacae complex</taxon>
    </lineage>
</organism>
<reference evidence="10 11" key="1">
    <citation type="submission" date="2016-04" db="EMBL/GenBank/DDBJ databases">
        <authorList>
            <person name="Osei Sekyere J."/>
            <person name="Sivertsen A."/>
            <person name="Pedersen A.T."/>
            <person name="Sundsfjord A."/>
        </authorList>
    </citation>
    <scope>NUCLEOTIDE SEQUENCE [LARGE SCALE GENOMIC DNA]</scope>
    <source>
        <strain evidence="10 11">ST435:939705067</strain>
    </source>
</reference>
<proteinExistence type="predicted"/>
<evidence type="ECO:0000256" key="5">
    <source>
        <dbReference type="ARBA" id="ARBA00023163"/>
    </source>
</evidence>
<evidence type="ECO:0000313" key="11">
    <source>
        <dbReference type="Proteomes" id="UP000050495"/>
    </source>
</evidence>
<evidence type="ECO:0000313" key="13">
    <source>
        <dbReference type="Proteomes" id="UP001175344"/>
    </source>
</evidence>
<dbReference type="GO" id="GO:0003677">
    <property type="term" value="F:DNA binding"/>
    <property type="evidence" value="ECO:0007669"/>
    <property type="project" value="UniProtKB-KW"/>
</dbReference>
<accession>A0A0F3XQ27</accession>
<dbReference type="InterPro" id="IPR036388">
    <property type="entry name" value="WH-like_DNA-bd_sf"/>
</dbReference>
<reference evidence="10" key="2">
    <citation type="journal article" date="2017" name="PLoS ONE">
        <title>Genomic and phenotypic characterisation of fluoroquinolone resistance mechanisms in Enterobacteriaceae in Durban, South Africa.</title>
        <authorList>
            <person name="Osei Sekyere J."/>
            <person name="Amoako D.G."/>
        </authorList>
    </citation>
    <scope>NUCLEOTIDE SEQUENCE</scope>
    <source>
        <strain evidence="10">ST435:939705067</strain>
    </source>
</reference>
<keyword evidence="5" id="KW-0804">Transcription</keyword>
<dbReference type="GeneID" id="75135370"/>
<dbReference type="Proteomes" id="UP000533461">
    <property type="component" value="Unassembled WGS sequence"/>
</dbReference>
<keyword evidence="4" id="KW-0238">DNA-binding</keyword>
<reference evidence="8" key="5">
    <citation type="submission" date="2023-07" db="EMBL/GenBank/DDBJ databases">
        <title>Isolates cultured from stool samples of acute diarrhea patients.</title>
        <authorList>
            <person name="Jiang S."/>
        </authorList>
    </citation>
    <scope>NUCLEOTIDE SEQUENCE</scope>
    <source>
        <strain evidence="8">L4424</strain>
    </source>
</reference>
<comment type="subcellular location">
    <subcellularLocation>
        <location evidence="1">Cytoplasm</location>
    </subcellularLocation>
</comment>
<reference evidence="9" key="4">
    <citation type="journal article" date="2023" name="Nat. Commun.">
        <title>Genomic dissection of endemic carbapenem resistance reveals metallo-beta-lactamase dissemination through clonal, plasmid and integron transfer.</title>
        <authorList>
            <person name="Macesic N."/>
            <person name="Hawkey J."/>
            <person name="Vezina B."/>
            <person name="Wisniewski J.A."/>
            <person name="Cottingham H."/>
            <person name="Blakeway L.V."/>
            <person name="Harshegyi T."/>
            <person name="Pragastis K."/>
            <person name="Badoordeen G.Z."/>
            <person name="Dennison A."/>
            <person name="Spelman D.W."/>
            <person name="Jenney A.W.J."/>
            <person name="Peleg A.Y."/>
        </authorList>
    </citation>
    <scope>NUCLEOTIDE SEQUENCE</scope>
    <source>
        <strain evidence="9">CPO239</strain>
    </source>
</reference>
<accession>A0A0H0ALT1</accession>
<name>A0A0H0ALT1_ENTAS</name>
<evidence type="ECO:0000313" key="8">
    <source>
        <dbReference type="EMBL" id="MDO7922036.1"/>
    </source>
</evidence>
<reference evidence="7 12" key="3">
    <citation type="submission" date="2020-06" db="EMBL/GenBank/DDBJ databases">
        <title>REHAB project genomes.</title>
        <authorList>
            <person name="Shaw L.P."/>
        </authorList>
    </citation>
    <scope>NUCLEOTIDE SEQUENCE [LARGE SCALE GENOMIC DNA]</scope>
    <source>
        <strain evidence="7 12">RHBSTW-00074</strain>
    </source>
</reference>
<keyword evidence="3" id="KW-0805">Transcription regulation</keyword>
<dbReference type="PANTHER" id="PTHR33164">
    <property type="entry name" value="TRANSCRIPTIONAL REGULATOR, MARR FAMILY"/>
    <property type="match status" value="1"/>
</dbReference>
<feature type="domain" description="HTH marR-type" evidence="6">
    <location>
        <begin position="8"/>
        <end position="138"/>
    </location>
</feature>
<dbReference type="InterPro" id="IPR039422">
    <property type="entry name" value="MarR/SlyA-like"/>
</dbReference>
<dbReference type="EMBL" id="JABXRP010000001">
    <property type="protein sequence ID" value="MBA8075010.1"/>
    <property type="molecule type" value="Genomic_DNA"/>
</dbReference>
<evidence type="ECO:0000256" key="1">
    <source>
        <dbReference type="ARBA" id="ARBA00004496"/>
    </source>
</evidence>
<dbReference type="Proteomes" id="UP001176432">
    <property type="component" value="Unassembled WGS sequence"/>
</dbReference>
<keyword evidence="2" id="KW-0963">Cytoplasm</keyword>
<dbReference type="SMART" id="SM00347">
    <property type="entry name" value="HTH_MARR"/>
    <property type="match status" value="1"/>
</dbReference>
<evidence type="ECO:0000313" key="10">
    <source>
        <dbReference type="EMBL" id="OEH13074.1"/>
    </source>
</evidence>
<dbReference type="PROSITE" id="PS50995">
    <property type="entry name" value="HTH_MARR_2"/>
    <property type="match status" value="1"/>
</dbReference>
<gene>
    <name evidence="10" type="ORF">AN696_0219460</name>
    <name evidence="7" type="ORF">HV056_00150</name>
    <name evidence="8" type="ORF">Q5934_11025</name>
    <name evidence="9" type="ORF">QAA55_020840</name>
</gene>
<dbReference type="OrthoDB" id="9806864at2"/>
<comment type="caution">
    <text evidence="7">The sequence shown here is derived from an EMBL/GenBank/DDBJ whole genome shotgun (WGS) entry which is preliminary data.</text>
</comment>
<dbReference type="EMBL" id="LJEY02000180">
    <property type="protein sequence ID" value="OEH13074.1"/>
    <property type="molecule type" value="Genomic_DNA"/>
</dbReference>
<dbReference type="GO" id="GO:0003700">
    <property type="term" value="F:DNA-binding transcription factor activity"/>
    <property type="evidence" value="ECO:0007669"/>
    <property type="project" value="InterPro"/>
</dbReference>
<dbReference type="AlphaFoldDB" id="A0A0H0ALT1"/>
<dbReference type="InterPro" id="IPR055166">
    <property type="entry name" value="Transc_reg_Sar_Rot_HTH"/>
</dbReference>
<reference evidence="9" key="6">
    <citation type="submission" date="2024-01" db="EMBL/GenBank/DDBJ databases">
        <authorList>
            <person name="Macesic N."/>
        </authorList>
    </citation>
    <scope>NUCLEOTIDE SEQUENCE</scope>
    <source>
        <strain evidence="9">CPO239</strain>
    </source>
</reference>
<evidence type="ECO:0000256" key="2">
    <source>
        <dbReference type="ARBA" id="ARBA00022490"/>
    </source>
</evidence>
<dbReference type="SUPFAM" id="SSF46785">
    <property type="entry name" value="Winged helix' DNA-binding domain"/>
    <property type="match status" value="1"/>
</dbReference>
<dbReference type="Gene3D" id="1.10.10.10">
    <property type="entry name" value="Winged helix-like DNA-binding domain superfamily/Winged helix DNA-binding domain"/>
    <property type="match status" value="1"/>
</dbReference>
<dbReference type="Proteomes" id="UP000050495">
    <property type="component" value="Unassembled WGS sequence"/>
</dbReference>
<dbReference type="PANTHER" id="PTHR33164:SF5">
    <property type="entry name" value="ORGANIC HYDROPEROXIDE RESISTANCE TRANSCRIPTIONAL REGULATOR"/>
    <property type="match status" value="1"/>
</dbReference>
<dbReference type="EMBL" id="JARTQQ020000001">
    <property type="protein sequence ID" value="MEC5730834.1"/>
    <property type="molecule type" value="Genomic_DNA"/>
</dbReference>
<protein>
    <submittedName>
        <fullName evidence="7">MarR family transcriptional regulator</fullName>
    </submittedName>
</protein>
<evidence type="ECO:0000256" key="3">
    <source>
        <dbReference type="ARBA" id="ARBA00023015"/>
    </source>
</evidence>
<evidence type="ECO:0000259" key="6">
    <source>
        <dbReference type="PROSITE" id="PS50995"/>
    </source>
</evidence>
<evidence type="ECO:0000256" key="4">
    <source>
        <dbReference type="ARBA" id="ARBA00023125"/>
    </source>
</evidence>
<evidence type="ECO:0000313" key="9">
    <source>
        <dbReference type="EMBL" id="MEC5730834.1"/>
    </source>
</evidence>
<dbReference type="InterPro" id="IPR036390">
    <property type="entry name" value="WH_DNA-bd_sf"/>
</dbReference>
<dbReference type="InterPro" id="IPR000835">
    <property type="entry name" value="HTH_MarR-typ"/>
</dbReference>
<keyword evidence="13" id="KW-1185">Reference proteome</keyword>
<dbReference type="EMBL" id="JAUPXB010000001">
    <property type="protein sequence ID" value="MDO7922036.1"/>
    <property type="molecule type" value="Genomic_DNA"/>
</dbReference>
<sequence>MKENKTLDDLLCFSLYSVTNAFVRQYRPLLQEMDLTYPQFVVLMALYEKDNIPLRDLSDKTFFDSGTLTPLVQKLEAKGFLNRIAVVGDERMKNVVLTDKAKDLKKRVMALPDQIRCSMRMNDDELETLKKLSRTLLDDL</sequence>
<dbReference type="Proteomes" id="UP001175344">
    <property type="component" value="Unassembled WGS sequence"/>
</dbReference>
<evidence type="ECO:0000313" key="7">
    <source>
        <dbReference type="EMBL" id="MBA8075010.1"/>
    </source>
</evidence>
<dbReference type="GO" id="GO:0006950">
    <property type="term" value="P:response to stress"/>
    <property type="evidence" value="ECO:0007669"/>
    <property type="project" value="TreeGrafter"/>
</dbReference>
<dbReference type="GO" id="GO:0005737">
    <property type="term" value="C:cytoplasm"/>
    <property type="evidence" value="ECO:0007669"/>
    <property type="project" value="UniProtKB-SubCell"/>
</dbReference>
<dbReference type="RefSeq" id="WP_045356087.1">
    <property type="nucleotide sequence ID" value="NZ_AP019630.1"/>
</dbReference>
<evidence type="ECO:0000313" key="12">
    <source>
        <dbReference type="Proteomes" id="UP000533461"/>
    </source>
</evidence>